<proteinExistence type="predicted"/>
<feature type="region of interest" description="Disordered" evidence="7">
    <location>
        <begin position="314"/>
        <end position="335"/>
    </location>
</feature>
<feature type="region of interest" description="Disordered" evidence="7">
    <location>
        <begin position="237"/>
        <end position="256"/>
    </location>
</feature>
<keyword evidence="3" id="KW-0597">Phosphoprotein</keyword>
<evidence type="ECO:0000256" key="7">
    <source>
        <dbReference type="SAM" id="MobiDB-lite"/>
    </source>
</evidence>
<sequence length="2241" mass="255198">MDAMERQKKVEAGRAKLAAFRQRKAKADVSESSKAKKKKGEKPSLDLCRLKAQEHSLVHGKQDDVRCIREPKTVVLSPDEGCVGVSSGQTEQIASQVNSSMKVKPSEEICPLPQPTADLVNCSFVQFQDAIRQRDIVIMQLSRSLRDATNSRNFVQQEVTQLTNQVLALHEQLQQSRELLRDLLGTRKVAELDQGLEMEQIESEATSNVFNIHALRVNMSPLERDLEQQSTRCSQLERDLEQQSAHSSQLERDLEQQSARCSQLERDLERQSAHCFQLDMDLEQQSTHSSRLKRDLEQQSTLCSQQERDLEQQSAFSSQLEMDLEQQSTRSSRLKRDLEQQSTCCSQLERDLEQQSAHFSLLEKDLEQQSTRCSQLERDLERQSAHCFQLEMDLEQQSTHSSRLKRDLEQQSAFSSQLERDLEQQNKCSSQLKRNLEPHTSGSSQPKKDLQLQCACSFQSERGLELQHTCFLQAAMDLELQSAHSSQPERNLDVQSACASQTEMETDMKMEMEMELEQQSTSFSQFERDLEHPSTLPLQLEEDLQDSKICLQETEIEQHQHHFSELQEASSSQRLHKKHKSSLCGCEFLQDGVSTLHVDVPSKKYWIWTPEDLENHQQLVTKMQNDTSKLLEVLVVLRMGQLPMEELRLQPLPSHHFIQNKETTEMQHIVEQLHDLLMKKDHLLLEFSKMLVKKEKDIAKLQDELSQANYTTTSFCSDLIECEIECQADNEELLSFNEKEQQPPADFCLFNSEVEGLEEQASWNGHLEFNSHWQKKEQELIAHLNDIHEQDKDELICQHRNEIEELNALLKKEMDRVYELVLDNQATEQQIKVLSDTNYDVKLSEANQQVDLMSHELLTEQHSLTLDSYLKLLAQQAEELENYSIKLEIMEKEKNSVLDLMAEKHEAELEQLRTALLFGQEEAKMMKVEIEKSKIDSGFCQFGLEKKIDKILGSEEEMHQLQQQTNSNAQENCRTTNIVEEDGFVSLSRQLHGTQGIPATVDAKQKVKDRQKSSICEDSFQEQCVELIPVDVEIGRLNEQMNLLVLKRQEFETRLAMLQKELQCILCTFQYRDTTDVGEVGDGECKSLFVESSGACQVKNAIREQLGDLWRKNKMISHLLLSEIDDQTDVIIGGELSEKSLSLSLLENASEGSATFLRQQSGLGLSTTGKTEQTIVAHKIDISSIRTEKERMLLAFPCEHVQNGELKVQDLPENEQDMKDETSRPNRLGMREQDVFVPATAFKSEQASAIVSKVLQHKTRSRRRCKTVSAAQTQTSQATGTSVEGSGDGGPEDFRDDSSNGSSHISPVGSPVDFLDHALDSTTFEQMNVSISCEGESVEELVQQIQENQVALKKKSSMVEQLENQLKTLQEELKNKTIELEEFQKYKFCNNENSSDSYFLLQEQNQQLQEQEGMRKKPIEGELRLHDSSATEYLDILPAQSSSKNTLPNSSEKQSSMVGLGDPLDGNCIVSGKDGSSKGNHSHSSNDWECNLLNNSTGNHRTCDHVQQDFAIEVTDGRKWQEVFDKAYDQLSRLQNEACQKSNVPGEQDVCNALRTHLATLHGIATSKEADLSSSLQKLQQLEMKIGSTSPLNNENLQKCSASFCGYAEVADVENPHFLGQTDRELKQLQGTLQDASCTGMTSNDDNSESIFSKMPMNKGEPGMTILEGSGRHLNDLLIQKNNEIESLQNIIKELKLTANSPTVDGYRSSKDAHEMHSADESYTSTTNIDVMQQMLAEKDSKIKGFESHANKSQIDTILGNELFCQKCGSSENLKSSYEDLTNRLESAERYCSELAVIVEEKETEIKCLCRKNESEERRKHDSVMLSSGSGKEADSKVPQIDTEEFEKLRQEHECLKVDNSNMKWQLSKKDDEMEEMEFRIQELMAISQQDETRESFSQPSEDHENDCGNIQQRSKNIISSSSPSSQQVHSLGEMQGRDCINVAKESHSAASDKKLAAWHLALQNVCQRLQLLSGFTREFLDQEAMLELDLHLSKERMVQHSHLEGLNFELNCIQRYLDKSEVPSGLMSCLLDRLSVLSTLVLNLVHEKGQLQKALLARKEARSQMLAWRRCFMRAEARRRALVFQKDYLLLELMDAMGCDNPLRGLIDSPRPQRQLRNWRFRLAVHVVRATIRLNWLHKKRRKRSREALKPTDGACETQMASEMCGPECPCCCHKARHVNIPYSREWAAEPGCPCAWCRGRHSDPNSLLSDYISKLEAIHVRLELHNPDSPTKILVNAKS</sequence>
<feature type="region of interest" description="Disordered" evidence="7">
    <location>
        <begin position="398"/>
        <end position="447"/>
    </location>
</feature>
<feature type="coiled-coil region" evidence="6">
    <location>
        <begin position="684"/>
        <end position="711"/>
    </location>
</feature>
<keyword evidence="10" id="KW-1185">Reference proteome</keyword>
<feature type="region of interest" description="Disordered" evidence="7">
    <location>
        <begin position="1439"/>
        <end position="1458"/>
    </location>
</feature>
<reference evidence="9" key="2">
    <citation type="submission" date="2025-09" db="UniProtKB">
        <authorList>
            <consortium name="Ensembl"/>
        </authorList>
    </citation>
    <scope>IDENTIFICATION</scope>
</reference>
<feature type="compositionally biased region" description="Basic and acidic residues" evidence="7">
    <location>
        <begin position="25"/>
        <end position="34"/>
    </location>
</feature>
<reference evidence="9" key="1">
    <citation type="submission" date="2025-08" db="UniProtKB">
        <authorList>
            <consortium name="Ensembl"/>
        </authorList>
    </citation>
    <scope>IDENTIFICATION</scope>
</reference>
<feature type="region of interest" description="Disordered" evidence="7">
    <location>
        <begin position="1819"/>
        <end position="1840"/>
    </location>
</feature>
<feature type="compositionally biased region" description="Low complexity" evidence="7">
    <location>
        <begin position="1267"/>
        <end position="1283"/>
    </location>
</feature>
<evidence type="ECO:0000256" key="1">
    <source>
        <dbReference type="ARBA" id="ARBA00004267"/>
    </source>
</evidence>
<evidence type="ECO:0000256" key="3">
    <source>
        <dbReference type="ARBA" id="ARBA00022553"/>
    </source>
</evidence>
<dbReference type="GeneTree" id="ENSGT01140000286013"/>
<organism evidence="9 10">
    <name type="scientific">Eptatretus burgeri</name>
    <name type="common">Inshore hagfish</name>
    <dbReference type="NCBI Taxonomy" id="7764"/>
    <lineage>
        <taxon>Eukaryota</taxon>
        <taxon>Metazoa</taxon>
        <taxon>Chordata</taxon>
        <taxon>Craniata</taxon>
        <taxon>Vertebrata</taxon>
        <taxon>Cyclostomata</taxon>
        <taxon>Myxini</taxon>
        <taxon>Myxiniformes</taxon>
        <taxon>Myxinidae</taxon>
        <taxon>Eptatretinae</taxon>
        <taxon>Eptatretus</taxon>
    </lineage>
</organism>
<comment type="subcellular location">
    <subcellularLocation>
        <location evidence="1">Cytoplasm</location>
        <location evidence="1">Cytoskeleton</location>
        <location evidence="1">Microtubule organizing center</location>
    </subcellularLocation>
</comment>
<feature type="compositionally biased region" description="Polar residues" evidence="7">
    <location>
        <begin position="1439"/>
        <end position="1457"/>
    </location>
</feature>
<evidence type="ECO:0000313" key="9">
    <source>
        <dbReference type="Ensembl" id="ENSEBUP00000019015.1"/>
    </source>
</evidence>
<dbReference type="Ensembl" id="ENSEBUT00000019591.1">
    <property type="protein sequence ID" value="ENSEBUP00000019015.1"/>
    <property type="gene ID" value="ENSEBUG00000011853.1"/>
</dbReference>
<feature type="compositionally biased region" description="Polar residues" evidence="7">
    <location>
        <begin position="314"/>
        <end position="331"/>
    </location>
</feature>
<keyword evidence="5" id="KW-0206">Cytoskeleton</keyword>
<feature type="region of interest" description="Disordered" evidence="7">
    <location>
        <begin position="1"/>
        <end position="45"/>
    </location>
</feature>
<evidence type="ECO:0000313" key="10">
    <source>
        <dbReference type="Proteomes" id="UP000694388"/>
    </source>
</evidence>
<dbReference type="InterPro" id="IPR019528">
    <property type="entry name" value="PACT_domain"/>
</dbReference>
<feature type="domain" description="Pericentrin/AKAP-450 centrosomal targeting" evidence="8">
    <location>
        <begin position="2073"/>
        <end position="2140"/>
    </location>
</feature>
<name>A0A8C4QQP5_EPTBU</name>
<accession>A0A8C4QQP5</accession>
<dbReference type="Pfam" id="PF10495">
    <property type="entry name" value="PACT_coil_coil"/>
    <property type="match status" value="1"/>
</dbReference>
<evidence type="ECO:0000256" key="4">
    <source>
        <dbReference type="ARBA" id="ARBA00023054"/>
    </source>
</evidence>
<feature type="region of interest" description="Disordered" evidence="7">
    <location>
        <begin position="1262"/>
        <end position="1311"/>
    </location>
</feature>
<evidence type="ECO:0000256" key="5">
    <source>
        <dbReference type="ARBA" id="ARBA00023212"/>
    </source>
</evidence>
<feature type="compositionally biased region" description="Basic and acidic residues" evidence="7">
    <location>
        <begin position="1891"/>
        <end position="1907"/>
    </location>
</feature>
<feature type="region of interest" description="Disordered" evidence="7">
    <location>
        <begin position="1890"/>
        <end position="1909"/>
    </location>
</feature>
<feature type="compositionally biased region" description="Basic and acidic residues" evidence="7">
    <location>
        <begin position="1"/>
        <end position="14"/>
    </location>
</feature>
<dbReference type="GO" id="GO:0005815">
    <property type="term" value="C:microtubule organizing center"/>
    <property type="evidence" value="ECO:0007669"/>
    <property type="project" value="UniProtKB-SubCell"/>
</dbReference>
<protein>
    <recommendedName>
        <fullName evidence="8">Pericentrin/AKAP-450 centrosomal targeting domain-containing protein</fullName>
    </recommendedName>
</protein>
<feature type="coiled-coil region" evidence="6">
    <location>
        <begin position="866"/>
        <end position="964"/>
    </location>
</feature>
<feature type="coiled-coil region" evidence="6">
    <location>
        <begin position="1345"/>
        <end position="1386"/>
    </location>
</feature>
<feature type="coiled-coil region" evidence="6">
    <location>
        <begin position="1771"/>
        <end position="1819"/>
    </location>
</feature>
<evidence type="ECO:0000256" key="6">
    <source>
        <dbReference type="SAM" id="Coils"/>
    </source>
</evidence>
<evidence type="ECO:0000256" key="2">
    <source>
        <dbReference type="ARBA" id="ARBA00022490"/>
    </source>
</evidence>
<keyword evidence="2" id="KW-0963">Cytoplasm</keyword>
<feature type="compositionally biased region" description="Polar residues" evidence="7">
    <location>
        <begin position="425"/>
        <end position="445"/>
    </location>
</feature>
<evidence type="ECO:0000259" key="8">
    <source>
        <dbReference type="Pfam" id="PF10495"/>
    </source>
</evidence>
<dbReference type="PANTHER" id="PTHR45615">
    <property type="entry name" value="MYOSIN HEAVY CHAIN, NON-MUSCLE"/>
    <property type="match status" value="1"/>
</dbReference>
<dbReference type="Proteomes" id="UP000694388">
    <property type="component" value="Unplaced"/>
</dbReference>
<feature type="coiled-coil region" evidence="6">
    <location>
        <begin position="345"/>
        <end position="386"/>
    </location>
</feature>
<dbReference type="GO" id="GO:0005737">
    <property type="term" value="C:cytoplasm"/>
    <property type="evidence" value="ECO:0007669"/>
    <property type="project" value="UniProtKB-ARBA"/>
</dbReference>
<keyword evidence="4 6" id="KW-0175">Coiled coil</keyword>
<dbReference type="PANTHER" id="PTHR45615:SF63">
    <property type="entry name" value="CHROMOSOME UNDETERMINED SCAFFOLD_10, WHOLE GENOME SHOTGUN SEQUENCE"/>
    <property type="match status" value="1"/>
</dbReference>